<name>A0A2H3J6K6_WOLCO</name>
<dbReference type="OrthoDB" id="2152029at2759"/>
<dbReference type="SUPFAM" id="SSF53474">
    <property type="entry name" value="alpha/beta-Hydrolases"/>
    <property type="match status" value="2"/>
</dbReference>
<keyword evidence="3" id="KW-0472">Membrane</keyword>
<dbReference type="STRING" id="742152.A0A2H3J6K6"/>
<dbReference type="EMBL" id="KB467843">
    <property type="protein sequence ID" value="PCH35403.1"/>
    <property type="molecule type" value="Genomic_DNA"/>
</dbReference>
<keyword evidence="1 5" id="KW-0378">Hydrolase</keyword>
<feature type="domain" description="Alpha/beta hydrolase fold-3" evidence="4">
    <location>
        <begin position="149"/>
        <end position="371"/>
    </location>
</feature>
<keyword evidence="6" id="KW-1185">Reference proteome</keyword>
<dbReference type="OMA" id="HTIWVKD"/>
<dbReference type="PANTHER" id="PTHR48081:SF31">
    <property type="entry name" value="STERYL ACETYL HYDROLASE MUG81-RELATED"/>
    <property type="match status" value="1"/>
</dbReference>
<dbReference type="GO" id="GO:0016787">
    <property type="term" value="F:hydrolase activity"/>
    <property type="evidence" value="ECO:0007669"/>
    <property type="project" value="UniProtKB-KW"/>
</dbReference>
<dbReference type="Proteomes" id="UP000218811">
    <property type="component" value="Unassembled WGS sequence"/>
</dbReference>
<reference evidence="5 6" key="1">
    <citation type="journal article" date="2012" name="Science">
        <title>The Paleozoic origin of enzymatic lignin decomposition reconstructed from 31 fungal genomes.</title>
        <authorList>
            <person name="Floudas D."/>
            <person name="Binder M."/>
            <person name="Riley R."/>
            <person name="Barry K."/>
            <person name="Blanchette R.A."/>
            <person name="Henrissat B."/>
            <person name="Martinez A.T."/>
            <person name="Otillar R."/>
            <person name="Spatafora J.W."/>
            <person name="Yadav J.S."/>
            <person name="Aerts A."/>
            <person name="Benoit I."/>
            <person name="Boyd A."/>
            <person name="Carlson A."/>
            <person name="Copeland A."/>
            <person name="Coutinho P.M."/>
            <person name="de Vries R.P."/>
            <person name="Ferreira P."/>
            <person name="Findley K."/>
            <person name="Foster B."/>
            <person name="Gaskell J."/>
            <person name="Glotzer D."/>
            <person name="Gorecki P."/>
            <person name="Heitman J."/>
            <person name="Hesse C."/>
            <person name="Hori C."/>
            <person name="Igarashi K."/>
            <person name="Jurgens J.A."/>
            <person name="Kallen N."/>
            <person name="Kersten P."/>
            <person name="Kohler A."/>
            <person name="Kuees U."/>
            <person name="Kumar T.K.A."/>
            <person name="Kuo A."/>
            <person name="LaButti K."/>
            <person name="Larrondo L.F."/>
            <person name="Lindquist E."/>
            <person name="Ling A."/>
            <person name="Lombard V."/>
            <person name="Lucas S."/>
            <person name="Lundell T."/>
            <person name="Martin R."/>
            <person name="McLaughlin D.J."/>
            <person name="Morgenstern I."/>
            <person name="Morin E."/>
            <person name="Murat C."/>
            <person name="Nagy L.G."/>
            <person name="Nolan M."/>
            <person name="Ohm R.A."/>
            <person name="Patyshakuliyeva A."/>
            <person name="Rokas A."/>
            <person name="Ruiz-Duenas F.J."/>
            <person name="Sabat G."/>
            <person name="Salamov A."/>
            <person name="Samejima M."/>
            <person name="Schmutz J."/>
            <person name="Slot J.C."/>
            <person name="St John F."/>
            <person name="Stenlid J."/>
            <person name="Sun H."/>
            <person name="Sun S."/>
            <person name="Syed K."/>
            <person name="Tsang A."/>
            <person name="Wiebenga A."/>
            <person name="Young D."/>
            <person name="Pisabarro A."/>
            <person name="Eastwood D.C."/>
            <person name="Martin F."/>
            <person name="Cullen D."/>
            <person name="Grigoriev I.V."/>
            <person name="Hibbett D.S."/>
        </authorList>
    </citation>
    <scope>NUCLEOTIDE SEQUENCE [LARGE SCALE GENOMIC DNA]</scope>
    <source>
        <strain evidence="5 6">MD-104</strain>
    </source>
</reference>
<keyword evidence="3" id="KW-0812">Transmembrane</keyword>
<proteinExistence type="predicted"/>
<evidence type="ECO:0000313" key="5">
    <source>
        <dbReference type="EMBL" id="PCH35403.1"/>
    </source>
</evidence>
<evidence type="ECO:0000256" key="3">
    <source>
        <dbReference type="SAM" id="Phobius"/>
    </source>
</evidence>
<protein>
    <submittedName>
        <fullName evidence="5">Alpha/beta-hydrolase</fullName>
    </submittedName>
</protein>
<evidence type="ECO:0000259" key="4">
    <source>
        <dbReference type="Pfam" id="PF07859"/>
    </source>
</evidence>
<evidence type="ECO:0000256" key="2">
    <source>
        <dbReference type="SAM" id="MobiDB-lite"/>
    </source>
</evidence>
<feature type="transmembrane region" description="Helical" evidence="3">
    <location>
        <begin position="24"/>
        <end position="46"/>
    </location>
</feature>
<feature type="region of interest" description="Disordered" evidence="2">
    <location>
        <begin position="233"/>
        <end position="257"/>
    </location>
</feature>
<dbReference type="InterPro" id="IPR029058">
    <property type="entry name" value="AB_hydrolase_fold"/>
</dbReference>
<dbReference type="InterPro" id="IPR013094">
    <property type="entry name" value="AB_hydrolase_3"/>
</dbReference>
<dbReference type="Pfam" id="PF07859">
    <property type="entry name" value="Abhydrolase_3"/>
    <property type="match status" value="1"/>
</dbReference>
<sequence>MVSARPQYHYQQHMPFARQPLKTIYVIQRMATTLLLVPLWVLYYSFLPQSKRPRPSWSLKQIIAVNFTRRIYKVTELAGVTWNTRNPDEACDNRTLKETSFEWVDSLPEDLRTGIVADKQVPFKRVGAFVWPKESSEDADAADVPTIGVFLHGGGYSHMSAHENSPTSKIPRQLIKDKAMSKIYAVEYRLLQYAPFPAAVQDAAAVYTHIIRQHQCRSLTASTNSNSDSLIKHNEADLLTANRKSQTAQERRENEDVRQRVAHAAQRTQCKVILIGDSAGGNLVLALARWIRDEGVLPPPDGLLLLSPSCDPSHAFPETPSSYVPRPHASTDYLLDTPEPRALLQRTFLGHNPLETMHSPYVSPASARVLRAYYGDAFAASVQDLTIRQMDTLARERLRTMVSAPATPVPPTPTEIEACEGADGSPTSLACPVIASPRGLSLFSEFPQTCVVLGDAERLEREVMRLVGAMERDGVEVRTVWVEDGVHDVLMMGWWDERVRAKVWREVEEWVRTV</sequence>
<keyword evidence="3" id="KW-1133">Transmembrane helix</keyword>
<dbReference type="AlphaFoldDB" id="A0A2H3J6K6"/>
<accession>A0A2H3J6K6</accession>
<gene>
    <name evidence="5" type="ORF">WOLCODRAFT_139892</name>
</gene>
<organism evidence="5 6">
    <name type="scientific">Wolfiporia cocos (strain MD-104)</name>
    <name type="common">Brown rot fungus</name>
    <dbReference type="NCBI Taxonomy" id="742152"/>
    <lineage>
        <taxon>Eukaryota</taxon>
        <taxon>Fungi</taxon>
        <taxon>Dikarya</taxon>
        <taxon>Basidiomycota</taxon>
        <taxon>Agaricomycotina</taxon>
        <taxon>Agaricomycetes</taxon>
        <taxon>Polyporales</taxon>
        <taxon>Phaeolaceae</taxon>
        <taxon>Wolfiporia</taxon>
    </lineage>
</organism>
<dbReference type="PANTHER" id="PTHR48081">
    <property type="entry name" value="AB HYDROLASE SUPERFAMILY PROTEIN C4A8.06C"/>
    <property type="match status" value="1"/>
</dbReference>
<dbReference type="Gene3D" id="3.40.50.1820">
    <property type="entry name" value="alpha/beta hydrolase"/>
    <property type="match status" value="2"/>
</dbReference>
<dbReference type="InterPro" id="IPR050300">
    <property type="entry name" value="GDXG_lipolytic_enzyme"/>
</dbReference>
<evidence type="ECO:0000256" key="1">
    <source>
        <dbReference type="ARBA" id="ARBA00022801"/>
    </source>
</evidence>
<evidence type="ECO:0000313" key="6">
    <source>
        <dbReference type="Proteomes" id="UP000218811"/>
    </source>
</evidence>